<dbReference type="SUPFAM" id="SSF53067">
    <property type="entry name" value="Actin-like ATPase domain"/>
    <property type="match status" value="2"/>
</dbReference>
<keyword evidence="4 8" id="KW-0547">Nucleotide-binding</keyword>
<dbReference type="InterPro" id="IPR006000">
    <property type="entry name" value="Xylulokinase"/>
</dbReference>
<dbReference type="AlphaFoldDB" id="A0A1I0F6S3"/>
<dbReference type="InterPro" id="IPR018484">
    <property type="entry name" value="FGGY_N"/>
</dbReference>
<keyword evidence="5 8" id="KW-0418">Kinase</keyword>
<evidence type="ECO:0000313" key="13">
    <source>
        <dbReference type="Proteomes" id="UP000242642"/>
    </source>
</evidence>
<dbReference type="PANTHER" id="PTHR43095">
    <property type="entry name" value="SUGAR KINASE"/>
    <property type="match status" value="1"/>
</dbReference>
<dbReference type="GO" id="GO:0005998">
    <property type="term" value="P:xylulose catabolic process"/>
    <property type="evidence" value="ECO:0007669"/>
    <property type="project" value="UniProtKB-UniRule"/>
</dbReference>
<protein>
    <recommendedName>
        <fullName evidence="8 9">Xylulose kinase</fullName>
        <shortName evidence="8 9">Xylulokinase</shortName>
        <ecNumber evidence="8 9">2.7.1.17</ecNumber>
    </recommendedName>
</protein>
<keyword evidence="2 8" id="KW-0859">Xylose metabolism</keyword>
<dbReference type="STRING" id="1123402.SAMN02583745_02660"/>
<evidence type="ECO:0000256" key="6">
    <source>
        <dbReference type="ARBA" id="ARBA00022840"/>
    </source>
</evidence>
<evidence type="ECO:0000256" key="8">
    <source>
        <dbReference type="HAMAP-Rule" id="MF_02220"/>
    </source>
</evidence>
<keyword evidence="7 8" id="KW-0119">Carbohydrate metabolism</keyword>
<sequence length="495" mass="54077">MFIGVDCGTQGTKVLICDSRTHCVVGSGYTKHDMISDNNGRREQQVSWWIEAFLSAFNQAKEGLTIDLSTIKAIGISGQQHGMVLLDKFDNPLHPAKLWCDTETASENQEIIELMGGAKGVMSQIGIMLQTGYTASKILWFKKNHPESYAKIDKIMLPHDYLNYWLTGQFVSEYGDASGTGYLNVKTRQYDEVLFSHIAPGLSIKKNLPKLIEANTPIGKLKPEVAEIMELSPNTLVASGGGDNMMGAIGTGNIKPGIVTMSLGTSGTLYAYSDTPMQSGNDLLANFCSSSNGWLPLICTMNVTASTTLMQQLFKIDINTFTEYLSHSEPGAQGITLLPFFNGERVPALPNATAALLGLTNDNATQANIIRATTEAATFTLRYGLDIFRQEGIIPTEIRLIGGGSKNPVWRQMVADVMNTPVVCPFEHEAAALGGAIQAKWVYEHSIGNKMSLAEICDGFVGLDEDTRAEPIIENIAKYETSYQRYLSHLVEQYG</sequence>
<dbReference type="PANTHER" id="PTHR43095:SF5">
    <property type="entry name" value="XYLULOSE KINASE"/>
    <property type="match status" value="1"/>
</dbReference>
<dbReference type="PROSITE" id="PS00933">
    <property type="entry name" value="FGGY_KINASES_1"/>
    <property type="match status" value="1"/>
</dbReference>
<keyword evidence="3 8" id="KW-0808">Transferase</keyword>
<evidence type="ECO:0000313" key="12">
    <source>
        <dbReference type="EMBL" id="SET53539.1"/>
    </source>
</evidence>
<dbReference type="EMBL" id="FOHV01000036">
    <property type="protein sequence ID" value="SET53539.1"/>
    <property type="molecule type" value="Genomic_DNA"/>
</dbReference>
<dbReference type="Pfam" id="PF00370">
    <property type="entry name" value="FGGY_N"/>
    <property type="match status" value="1"/>
</dbReference>
<dbReference type="GO" id="GO:0004856">
    <property type="term" value="F:D-xylulokinase activity"/>
    <property type="evidence" value="ECO:0007669"/>
    <property type="project" value="UniProtKB-UniRule"/>
</dbReference>
<feature type="domain" description="Carbohydrate kinase FGGY N-terminal" evidence="10">
    <location>
        <begin position="1"/>
        <end position="250"/>
    </location>
</feature>
<feature type="active site" description="Proton acceptor" evidence="8">
    <location>
        <position position="243"/>
    </location>
</feature>
<feature type="binding site" evidence="8">
    <location>
        <begin position="80"/>
        <end position="81"/>
    </location>
    <ligand>
        <name>substrate</name>
    </ligand>
</feature>
<dbReference type="EC" id="2.7.1.17" evidence="8 9"/>
<dbReference type="InterPro" id="IPR043129">
    <property type="entry name" value="ATPase_NBD"/>
</dbReference>
<feature type="domain" description="Carbohydrate kinase FGGY C-terminal" evidence="11">
    <location>
        <begin position="261"/>
        <end position="440"/>
    </location>
</feature>
<feature type="site" description="Important for activity" evidence="8">
    <location>
        <position position="6"/>
    </location>
</feature>
<dbReference type="GO" id="GO:0042732">
    <property type="term" value="P:D-xylose metabolic process"/>
    <property type="evidence" value="ECO:0007669"/>
    <property type="project" value="UniProtKB-KW"/>
</dbReference>
<evidence type="ECO:0000256" key="9">
    <source>
        <dbReference type="RuleBase" id="RU364073"/>
    </source>
</evidence>
<evidence type="ECO:0000256" key="2">
    <source>
        <dbReference type="ARBA" id="ARBA00022629"/>
    </source>
</evidence>
<dbReference type="InterPro" id="IPR018485">
    <property type="entry name" value="FGGY_C"/>
</dbReference>
<comment type="function">
    <text evidence="8">Catalyzes the phosphorylation of D-xylulose to D-xylulose 5-phosphate.</text>
</comment>
<dbReference type="PIRSF" id="PIRSF000538">
    <property type="entry name" value="GlpK"/>
    <property type="match status" value="1"/>
</dbReference>
<dbReference type="InterPro" id="IPR050406">
    <property type="entry name" value="FGGY_Carb_Kinase"/>
</dbReference>
<evidence type="ECO:0000259" key="10">
    <source>
        <dbReference type="Pfam" id="PF00370"/>
    </source>
</evidence>
<evidence type="ECO:0000256" key="5">
    <source>
        <dbReference type="ARBA" id="ARBA00022777"/>
    </source>
</evidence>
<evidence type="ECO:0000256" key="1">
    <source>
        <dbReference type="ARBA" id="ARBA00009156"/>
    </source>
</evidence>
<dbReference type="Pfam" id="PF02782">
    <property type="entry name" value="FGGY_C"/>
    <property type="match status" value="1"/>
</dbReference>
<keyword evidence="13" id="KW-1185">Reference proteome</keyword>
<comment type="catalytic activity">
    <reaction evidence="8 9">
        <text>D-xylulose + ATP = D-xylulose 5-phosphate + ADP + H(+)</text>
        <dbReference type="Rhea" id="RHEA:10964"/>
        <dbReference type="ChEBI" id="CHEBI:15378"/>
        <dbReference type="ChEBI" id="CHEBI:17140"/>
        <dbReference type="ChEBI" id="CHEBI:30616"/>
        <dbReference type="ChEBI" id="CHEBI:57737"/>
        <dbReference type="ChEBI" id="CHEBI:456216"/>
        <dbReference type="EC" id="2.7.1.17"/>
    </reaction>
</comment>
<proteinExistence type="inferred from homology"/>
<organism evidence="12 13">
    <name type="scientific">Thorsellia anophelis DSM 18579</name>
    <dbReference type="NCBI Taxonomy" id="1123402"/>
    <lineage>
        <taxon>Bacteria</taxon>
        <taxon>Pseudomonadati</taxon>
        <taxon>Pseudomonadota</taxon>
        <taxon>Gammaproteobacteria</taxon>
        <taxon>Enterobacterales</taxon>
        <taxon>Thorselliaceae</taxon>
        <taxon>Thorsellia</taxon>
    </lineage>
</organism>
<gene>
    <name evidence="8 9" type="primary">xylB</name>
    <name evidence="12" type="ORF">SAMN02583745_02660</name>
</gene>
<dbReference type="RefSeq" id="WP_093322083.1">
    <property type="nucleotide sequence ID" value="NZ_FOHV01000036.1"/>
</dbReference>
<dbReference type="HAMAP" id="MF_02220">
    <property type="entry name" value="XylB"/>
    <property type="match status" value="1"/>
</dbReference>
<evidence type="ECO:0000256" key="3">
    <source>
        <dbReference type="ARBA" id="ARBA00022679"/>
    </source>
</evidence>
<dbReference type="Gene3D" id="3.30.420.40">
    <property type="match status" value="2"/>
</dbReference>
<name>A0A1I0F6S3_9GAMM</name>
<dbReference type="InterPro" id="IPR018483">
    <property type="entry name" value="Carb_kinase_FGGY_CS"/>
</dbReference>
<keyword evidence="6 8" id="KW-0067">ATP-binding</keyword>
<dbReference type="InterPro" id="IPR000577">
    <property type="entry name" value="Carb_kinase_FGGY"/>
</dbReference>
<reference evidence="13" key="1">
    <citation type="submission" date="2016-10" db="EMBL/GenBank/DDBJ databases">
        <authorList>
            <person name="Varghese N."/>
            <person name="Submissions S."/>
        </authorList>
    </citation>
    <scope>NUCLEOTIDE SEQUENCE [LARGE SCALE GENOMIC DNA]</scope>
    <source>
        <strain evidence="13">DSM 18579</strain>
    </source>
</reference>
<dbReference type="Proteomes" id="UP000242642">
    <property type="component" value="Unassembled WGS sequence"/>
</dbReference>
<accession>A0A1I0F6S3</accession>
<dbReference type="CDD" id="cd07809">
    <property type="entry name" value="ASKHA_NBD_FGGY_BaXK-like"/>
    <property type="match status" value="1"/>
</dbReference>
<dbReference type="GO" id="GO:0005524">
    <property type="term" value="F:ATP binding"/>
    <property type="evidence" value="ECO:0007669"/>
    <property type="project" value="UniProtKB-UniRule"/>
</dbReference>
<dbReference type="NCBIfam" id="TIGR01312">
    <property type="entry name" value="XylB"/>
    <property type="match status" value="1"/>
</dbReference>
<evidence type="ECO:0000256" key="4">
    <source>
        <dbReference type="ARBA" id="ARBA00022741"/>
    </source>
</evidence>
<dbReference type="OrthoDB" id="9805576at2"/>
<evidence type="ECO:0000259" key="11">
    <source>
        <dbReference type="Pfam" id="PF02782"/>
    </source>
</evidence>
<comment type="similarity">
    <text evidence="1 8 9">Belongs to the FGGY kinase family.</text>
</comment>
<evidence type="ECO:0000256" key="7">
    <source>
        <dbReference type="ARBA" id="ARBA00023277"/>
    </source>
</evidence>